<organism evidence="2 3">
    <name type="scientific">Polycladospora coralii</name>
    <dbReference type="NCBI Taxonomy" id="2771432"/>
    <lineage>
        <taxon>Bacteria</taxon>
        <taxon>Bacillati</taxon>
        <taxon>Bacillota</taxon>
        <taxon>Bacilli</taxon>
        <taxon>Bacillales</taxon>
        <taxon>Thermoactinomycetaceae</taxon>
        <taxon>Polycladospora</taxon>
    </lineage>
</organism>
<protein>
    <submittedName>
        <fullName evidence="2">Uncharacterized protein</fullName>
    </submittedName>
</protein>
<feature type="compositionally biased region" description="Basic residues" evidence="1">
    <location>
        <begin position="1"/>
        <end position="16"/>
    </location>
</feature>
<evidence type="ECO:0000256" key="1">
    <source>
        <dbReference type="SAM" id="MobiDB-lite"/>
    </source>
</evidence>
<feature type="region of interest" description="Disordered" evidence="1">
    <location>
        <begin position="1"/>
        <end position="24"/>
    </location>
</feature>
<name>A0A926RT24_9BACL</name>
<proteinExistence type="predicted"/>
<dbReference type="EMBL" id="JACXAH010000001">
    <property type="protein sequence ID" value="MBD1370772.1"/>
    <property type="molecule type" value="Genomic_DNA"/>
</dbReference>
<gene>
    <name evidence="2" type="ORF">IC620_00155</name>
</gene>
<evidence type="ECO:0000313" key="2">
    <source>
        <dbReference type="EMBL" id="MBD1370772.1"/>
    </source>
</evidence>
<reference evidence="2" key="1">
    <citation type="submission" date="2020-09" db="EMBL/GenBank/DDBJ databases">
        <title>A novel bacterium of genus Hazenella, isolated from South China Sea.</title>
        <authorList>
            <person name="Huang H."/>
            <person name="Mo K."/>
            <person name="Hu Y."/>
        </authorList>
    </citation>
    <scope>NUCLEOTIDE SEQUENCE</scope>
    <source>
        <strain evidence="2">IB182357</strain>
    </source>
</reference>
<dbReference type="Proteomes" id="UP000661691">
    <property type="component" value="Unassembled WGS sequence"/>
</dbReference>
<keyword evidence="3" id="KW-1185">Reference proteome</keyword>
<comment type="caution">
    <text evidence="2">The sequence shown here is derived from an EMBL/GenBank/DDBJ whole genome shotgun (WGS) entry which is preliminary data.</text>
</comment>
<sequence>MNHKLAQRIKRKLRKTSGHDLEGLPSVPEGLGLASASVTVVRLGNRYLIVASRDNFQEDIRFADITDQVTALLASPGIP</sequence>
<dbReference type="AlphaFoldDB" id="A0A926RT24"/>
<evidence type="ECO:0000313" key="3">
    <source>
        <dbReference type="Proteomes" id="UP000661691"/>
    </source>
</evidence>
<accession>A0A926RT24</accession>
<dbReference type="RefSeq" id="WP_191139316.1">
    <property type="nucleotide sequence ID" value="NZ_JACXAG020000002.1"/>
</dbReference>